<comment type="caution">
    <text evidence="2">The sequence shown here is derived from an EMBL/GenBank/DDBJ whole genome shotgun (WGS) entry which is preliminary data.</text>
</comment>
<sequence length="51" mass="5823">MLKTAFLFGSLIPAIVYIIWTCSILIVVHHNNPTFYQQMITSNVEVGDLRN</sequence>
<reference evidence="2 3" key="1">
    <citation type="submission" date="2015-02" db="EMBL/GenBank/DDBJ databases">
        <title>Genome Sequencing of Rickettsiales.</title>
        <authorList>
            <person name="Daugherty S.C."/>
            <person name="Su Q."/>
            <person name="Abolude K."/>
            <person name="Beier-Sexton M."/>
            <person name="Carlyon J.A."/>
            <person name="Carter R."/>
            <person name="Day N.P."/>
            <person name="Dumler S.J."/>
            <person name="Dyachenko V."/>
            <person name="Godinez A."/>
            <person name="Kurtti T.J."/>
            <person name="Lichay M."/>
            <person name="Mullins K.E."/>
            <person name="Ott S."/>
            <person name="Pappas-Brown V."/>
            <person name="Paris D.H."/>
            <person name="Patel P."/>
            <person name="Richards A.L."/>
            <person name="Sadzewicz L."/>
            <person name="Sears K."/>
            <person name="Seidman D."/>
            <person name="Sengamalay N."/>
            <person name="Stenos J."/>
            <person name="Tallon L.J."/>
            <person name="Vincent G."/>
            <person name="Fraser C.M."/>
            <person name="Munderloh U."/>
            <person name="Dunning-Hotopp J.C."/>
        </authorList>
    </citation>
    <scope>NUCLEOTIDE SEQUENCE [LARGE SCALE GENOMIC DNA]</scope>
    <source>
        <strain evidence="2 3">Tate's Hell</strain>
    </source>
</reference>
<proteinExistence type="predicted"/>
<dbReference type="EMBL" id="LAOO01000001">
    <property type="protein sequence ID" value="KJW01585.1"/>
    <property type="molecule type" value="Genomic_DNA"/>
</dbReference>
<gene>
    <name evidence="2" type="ORF">RPATATE_0768</name>
</gene>
<keyword evidence="1" id="KW-1133">Transmembrane helix</keyword>
<accession>A0ABR5DS63</accession>
<keyword evidence="3" id="KW-1185">Reference proteome</keyword>
<dbReference type="Proteomes" id="UP000035491">
    <property type="component" value="Unassembled WGS sequence"/>
</dbReference>
<feature type="transmembrane region" description="Helical" evidence="1">
    <location>
        <begin position="6"/>
        <end position="28"/>
    </location>
</feature>
<evidence type="ECO:0000313" key="3">
    <source>
        <dbReference type="Proteomes" id="UP000035491"/>
    </source>
</evidence>
<organism evidence="2 3">
    <name type="scientific">Rickettsia parkeri str. Tate's Hell</name>
    <dbReference type="NCBI Taxonomy" id="1359189"/>
    <lineage>
        <taxon>Bacteria</taxon>
        <taxon>Pseudomonadati</taxon>
        <taxon>Pseudomonadota</taxon>
        <taxon>Alphaproteobacteria</taxon>
        <taxon>Rickettsiales</taxon>
        <taxon>Rickettsiaceae</taxon>
        <taxon>Rickettsieae</taxon>
        <taxon>Rickettsia</taxon>
        <taxon>spotted fever group</taxon>
    </lineage>
</organism>
<keyword evidence="1" id="KW-0812">Transmembrane</keyword>
<evidence type="ECO:0000256" key="1">
    <source>
        <dbReference type="SAM" id="Phobius"/>
    </source>
</evidence>
<evidence type="ECO:0000313" key="2">
    <source>
        <dbReference type="EMBL" id="KJW01585.1"/>
    </source>
</evidence>
<protein>
    <submittedName>
        <fullName evidence="2">Amino acid permease</fullName>
    </submittedName>
</protein>
<name>A0ABR5DS63_RICPA</name>
<keyword evidence="1" id="KW-0472">Membrane</keyword>